<comment type="similarity">
    <text evidence="2">Belongs to the MmpS family.</text>
</comment>
<evidence type="ECO:0000256" key="2">
    <source>
        <dbReference type="ARBA" id="ARBA00007531"/>
    </source>
</evidence>
<evidence type="ECO:0000256" key="5">
    <source>
        <dbReference type="ARBA" id="ARBA00022989"/>
    </source>
</evidence>
<accession>A0A0E3WC69</accession>
<evidence type="ECO:0000313" key="10">
    <source>
        <dbReference type="Proteomes" id="UP000199251"/>
    </source>
</evidence>
<organism evidence="8 10">
    <name type="scientific">Mycobacterium lentiflavum</name>
    <dbReference type="NCBI Taxonomy" id="141349"/>
    <lineage>
        <taxon>Bacteria</taxon>
        <taxon>Bacillati</taxon>
        <taxon>Actinomycetota</taxon>
        <taxon>Actinomycetes</taxon>
        <taxon>Mycobacteriales</taxon>
        <taxon>Mycobacteriaceae</taxon>
        <taxon>Mycobacterium</taxon>
        <taxon>Mycobacterium simiae complex</taxon>
    </lineage>
</organism>
<keyword evidence="6 7" id="KW-0472">Membrane</keyword>
<dbReference type="InterPro" id="IPR008693">
    <property type="entry name" value="MmpS"/>
</dbReference>
<keyword evidence="11" id="KW-1185">Reference proteome</keyword>
<evidence type="ECO:0000256" key="3">
    <source>
        <dbReference type="ARBA" id="ARBA00022475"/>
    </source>
</evidence>
<dbReference type="InterPro" id="IPR038468">
    <property type="entry name" value="MmpS_C"/>
</dbReference>
<evidence type="ECO:0000313" key="9">
    <source>
        <dbReference type="EMBL" id="ULP44406.1"/>
    </source>
</evidence>
<evidence type="ECO:0000313" key="8">
    <source>
        <dbReference type="EMBL" id="CQD12577.1"/>
    </source>
</evidence>
<dbReference type="EMBL" id="CP092423">
    <property type="protein sequence ID" value="ULP44406.1"/>
    <property type="molecule type" value="Genomic_DNA"/>
</dbReference>
<dbReference type="Gene3D" id="2.60.40.2880">
    <property type="entry name" value="MmpS1-5, C-terminal soluble domain"/>
    <property type="match status" value="1"/>
</dbReference>
<protein>
    <submittedName>
        <fullName evidence="8">Membrane protein MmpS1</fullName>
    </submittedName>
    <submittedName>
        <fullName evidence="9">MmpS family protein</fullName>
    </submittedName>
</protein>
<evidence type="ECO:0000256" key="4">
    <source>
        <dbReference type="ARBA" id="ARBA00022692"/>
    </source>
</evidence>
<dbReference type="EMBL" id="CTEE01000001">
    <property type="protein sequence ID" value="CQD12577.1"/>
    <property type="molecule type" value="Genomic_DNA"/>
</dbReference>
<proteinExistence type="inferred from homology"/>
<keyword evidence="4 7" id="KW-0812">Transmembrane</keyword>
<dbReference type="STRING" id="141349.BN1232_02408"/>
<reference evidence="8 10" key="1">
    <citation type="submission" date="2015-03" db="EMBL/GenBank/DDBJ databases">
        <authorList>
            <person name="Urmite Genomes"/>
        </authorList>
    </citation>
    <scope>NUCLEOTIDE SEQUENCE [LARGE SCALE GENOMIC DNA]</scope>
    <source>
        <strain evidence="8 10">CSUR P1491</strain>
    </source>
</reference>
<evidence type="ECO:0000256" key="1">
    <source>
        <dbReference type="ARBA" id="ARBA00004236"/>
    </source>
</evidence>
<feature type="transmembrane region" description="Helical" evidence="7">
    <location>
        <begin position="12"/>
        <end position="32"/>
    </location>
</feature>
<dbReference type="OrthoDB" id="4725084at2"/>
<dbReference type="GO" id="GO:0005886">
    <property type="term" value="C:plasma membrane"/>
    <property type="evidence" value="ECO:0007669"/>
    <property type="project" value="UniProtKB-SubCell"/>
</dbReference>
<evidence type="ECO:0000256" key="7">
    <source>
        <dbReference type="SAM" id="Phobius"/>
    </source>
</evidence>
<dbReference type="RefSeq" id="WP_090601534.1">
    <property type="nucleotide sequence ID" value="NZ_CP092423.2"/>
</dbReference>
<name>A0A0E3WC69_MYCLN</name>
<reference evidence="9" key="2">
    <citation type="submission" date="2022-08" db="EMBL/GenBank/DDBJ databases">
        <title>Complete genome sequence of 14 non-tuberculosis mycobacteria type-strains.</title>
        <authorList>
            <person name="Igarashi Y."/>
            <person name="Osugi A."/>
            <person name="Mitarai S."/>
        </authorList>
    </citation>
    <scope>NUCLEOTIDE SEQUENCE</scope>
    <source>
        <strain evidence="9">ATCC 51985</strain>
    </source>
</reference>
<comment type="subcellular location">
    <subcellularLocation>
        <location evidence="1">Cell membrane</location>
    </subcellularLocation>
</comment>
<sequence length="142" mass="15043">MTGILRRIWVPIVMVIVVVVGTIVVSRLHGVFGSQQHVSDKSNADAIVAFNPKHVVYEIFGPPGATASIHYLDADAQPREVENATVPWTLRIDTTLSAVVANVVAQGDSASLGCRITVNGVVRDELTVSSHNAATSCLVKSA</sequence>
<gene>
    <name evidence="8" type="primary">mmpS1</name>
    <name evidence="8" type="ORF">BN1232_02408</name>
    <name evidence="9" type="ORF">MJO58_11005</name>
</gene>
<dbReference type="Pfam" id="PF05423">
    <property type="entry name" value="Mycobact_memb"/>
    <property type="match status" value="1"/>
</dbReference>
<dbReference type="Proteomes" id="UP001055171">
    <property type="component" value="Chromosome"/>
</dbReference>
<evidence type="ECO:0000256" key="6">
    <source>
        <dbReference type="ARBA" id="ARBA00023136"/>
    </source>
</evidence>
<evidence type="ECO:0000313" key="11">
    <source>
        <dbReference type="Proteomes" id="UP001055171"/>
    </source>
</evidence>
<keyword evidence="3" id="KW-1003">Cell membrane</keyword>
<dbReference type="Proteomes" id="UP000199251">
    <property type="component" value="Unassembled WGS sequence"/>
</dbReference>
<keyword evidence="5 7" id="KW-1133">Transmembrane helix</keyword>
<dbReference type="AlphaFoldDB" id="A0A0E3WC69"/>